<dbReference type="Proteomes" id="UP000095672">
    <property type="component" value="Chromosome"/>
</dbReference>
<evidence type="ECO:0000256" key="6">
    <source>
        <dbReference type="ARBA" id="ARBA00022989"/>
    </source>
</evidence>
<keyword evidence="8 9" id="KW-0012">Acyltransferase</keyword>
<feature type="transmembrane region" description="Helical" evidence="9">
    <location>
        <begin position="56"/>
        <end position="76"/>
    </location>
</feature>
<keyword evidence="5 9" id="KW-0812">Transmembrane</keyword>
<feature type="transmembrane region" description="Helical" evidence="9">
    <location>
        <begin position="483"/>
        <end position="504"/>
    </location>
</feature>
<dbReference type="RefSeq" id="WP_069945817.1">
    <property type="nucleotide sequence ID" value="NZ_CP014143.1"/>
</dbReference>
<comment type="catalytic activity">
    <reaction evidence="9">
        <text>N-terminal S-1,2-diacyl-sn-glyceryl-L-cysteinyl-[lipoprotein] + a glycerophospholipid = N-acyl-S-1,2-diacyl-sn-glyceryl-L-cysteinyl-[lipoprotein] + a 2-acyl-sn-glycero-3-phospholipid + H(+)</text>
        <dbReference type="Rhea" id="RHEA:48228"/>
        <dbReference type="Rhea" id="RHEA-COMP:14681"/>
        <dbReference type="Rhea" id="RHEA-COMP:14684"/>
        <dbReference type="ChEBI" id="CHEBI:15378"/>
        <dbReference type="ChEBI" id="CHEBI:136912"/>
        <dbReference type="ChEBI" id="CHEBI:140656"/>
        <dbReference type="ChEBI" id="CHEBI:140657"/>
        <dbReference type="ChEBI" id="CHEBI:140660"/>
        <dbReference type="EC" id="2.3.1.269"/>
    </reaction>
</comment>
<dbReference type="Pfam" id="PF20154">
    <property type="entry name" value="LNT_N"/>
    <property type="match status" value="1"/>
</dbReference>
<name>A0A1C9W325_9GAMM</name>
<feature type="transmembrane region" description="Helical" evidence="9">
    <location>
        <begin position="123"/>
        <end position="147"/>
    </location>
</feature>
<dbReference type="Gene3D" id="3.60.110.10">
    <property type="entry name" value="Carbon-nitrogen hydrolase"/>
    <property type="match status" value="1"/>
</dbReference>
<dbReference type="AlphaFoldDB" id="A0A1C9W325"/>
<keyword evidence="3 9" id="KW-1003">Cell membrane</keyword>
<dbReference type="OrthoDB" id="9804277at2"/>
<comment type="subcellular location">
    <subcellularLocation>
        <location evidence="1 9">Cell membrane</location>
        <topology evidence="1 9">Multi-pass membrane protein</topology>
    </subcellularLocation>
</comment>
<accession>A0A1C9W325</accession>
<dbReference type="PANTHER" id="PTHR38686:SF1">
    <property type="entry name" value="APOLIPOPROTEIN N-ACYLTRANSFERASE"/>
    <property type="match status" value="1"/>
</dbReference>
<dbReference type="HAMAP" id="MF_01148">
    <property type="entry name" value="Lnt"/>
    <property type="match status" value="1"/>
</dbReference>
<dbReference type="InterPro" id="IPR045378">
    <property type="entry name" value="LNT_N"/>
</dbReference>
<organism evidence="11 12">
    <name type="scientific">Microbulbifer aggregans</name>
    <dbReference type="NCBI Taxonomy" id="1769779"/>
    <lineage>
        <taxon>Bacteria</taxon>
        <taxon>Pseudomonadati</taxon>
        <taxon>Pseudomonadota</taxon>
        <taxon>Gammaproteobacteria</taxon>
        <taxon>Cellvibrionales</taxon>
        <taxon>Microbulbiferaceae</taxon>
        <taxon>Microbulbifer</taxon>
    </lineage>
</organism>
<proteinExistence type="inferred from homology"/>
<dbReference type="CDD" id="cd07571">
    <property type="entry name" value="ALP_N-acyl_transferase"/>
    <property type="match status" value="1"/>
</dbReference>
<dbReference type="UniPathway" id="UPA00666"/>
<protein>
    <recommendedName>
        <fullName evidence="9">Apolipoprotein N-acyltransferase</fullName>
        <shortName evidence="9">ALP N-acyltransferase</shortName>
        <ecNumber evidence="9">2.3.1.269</ecNumber>
    </recommendedName>
</protein>
<sequence length="525" mass="57324">MRKLFLPLASAAAGGLMTLSFAPFSYWPTGLVSLTLFAWLNLYAADTGRLGKRAGFWLAFCFGLGLFASGGSWVYVSITDFGGSSMALGLLLTGGFVAILAAILALPFLLIGRFTGNPLSFGLAFPALWFLSEWLRTWLFTGFPWLFAGYAHIDTWLSGWAPVLSVYGIGLLLALSAAVIALLAARKLPLRQQRANLALLIVAALTWPAGALLSHVEWTERGQEITVGLVQANIPQEKKWLPEFRGETISRYQEGTRELASQNVDVIIWPEAALPLLYSQAPNLMQALQRNAEQTGIDLISGILYDRIETPENGAPRRLVHNSAAVFGRSPHVYHKRHLVPFGEYVPLEDWLRGTIEFFDLPTSFIRPGPDEQQPLLAAGAGWAPLICYEIVYPALVAESALTSDILLTISNDAWFGASIGPLQHMQMAQMRALETDRYLVRATNTGVTAIVDPHGRITERLPQFERAIMTGKVAARSGATPFMLLGLWGMLALAVAMLTAALLMQRARRIQGEPAFTGEAADGN</sequence>
<feature type="domain" description="CN hydrolase" evidence="10">
    <location>
        <begin position="230"/>
        <end position="476"/>
    </location>
</feature>
<gene>
    <name evidence="9 11" type="primary">lnt</name>
    <name evidence="11" type="ORF">AUP74_00076</name>
</gene>
<dbReference type="GO" id="GO:0016410">
    <property type="term" value="F:N-acyltransferase activity"/>
    <property type="evidence" value="ECO:0007669"/>
    <property type="project" value="UniProtKB-UniRule"/>
</dbReference>
<dbReference type="GO" id="GO:0005886">
    <property type="term" value="C:plasma membrane"/>
    <property type="evidence" value="ECO:0007669"/>
    <property type="project" value="UniProtKB-SubCell"/>
</dbReference>
<comment type="function">
    <text evidence="9">Catalyzes the phospholipid dependent N-acylation of the N-terminal cysteine of apolipoprotein, the last step in lipoprotein maturation.</text>
</comment>
<reference evidence="12" key="1">
    <citation type="submission" date="2016-01" db="EMBL/GenBank/DDBJ databases">
        <title>Complete genome sequence of Microbulbifer sp. CCB-MM1, a halophile isolated from Matang Mangrove Forest, Perak.</title>
        <authorList>
            <person name="Moh T.H."/>
            <person name="Dinesh B."/>
            <person name="Lau N.-S."/>
            <person name="Go F."/>
            <person name="Alexander Chong S.-C."/>
        </authorList>
    </citation>
    <scope>NUCLEOTIDE SEQUENCE [LARGE SCALE GENOMIC DNA]</scope>
    <source>
        <strain evidence="12">CCB-MM1</strain>
    </source>
</reference>
<dbReference type="PATRIC" id="fig|1769779.3.peg.74"/>
<comment type="pathway">
    <text evidence="9">Protein modification; lipoprotein biosynthesis (N-acyl transfer).</text>
</comment>
<feature type="transmembrane region" description="Helical" evidence="9">
    <location>
        <begin position="88"/>
        <end position="111"/>
    </location>
</feature>
<dbReference type="PROSITE" id="PS50263">
    <property type="entry name" value="CN_HYDROLASE"/>
    <property type="match status" value="1"/>
</dbReference>
<dbReference type="InterPro" id="IPR004563">
    <property type="entry name" value="Apolipo_AcylTrfase"/>
</dbReference>
<keyword evidence="12" id="KW-1185">Reference proteome</keyword>
<evidence type="ECO:0000256" key="7">
    <source>
        <dbReference type="ARBA" id="ARBA00023136"/>
    </source>
</evidence>
<evidence type="ECO:0000256" key="3">
    <source>
        <dbReference type="ARBA" id="ARBA00022475"/>
    </source>
</evidence>
<dbReference type="EC" id="2.3.1.269" evidence="9"/>
<dbReference type="PANTHER" id="PTHR38686">
    <property type="entry name" value="APOLIPOPROTEIN N-ACYLTRANSFERASE"/>
    <property type="match status" value="1"/>
</dbReference>
<dbReference type="InterPro" id="IPR036526">
    <property type="entry name" value="C-N_Hydrolase_sf"/>
</dbReference>
<evidence type="ECO:0000256" key="8">
    <source>
        <dbReference type="ARBA" id="ARBA00023315"/>
    </source>
</evidence>
<dbReference type="EMBL" id="CP014143">
    <property type="protein sequence ID" value="AOS95553.1"/>
    <property type="molecule type" value="Genomic_DNA"/>
</dbReference>
<evidence type="ECO:0000259" key="10">
    <source>
        <dbReference type="PROSITE" id="PS50263"/>
    </source>
</evidence>
<keyword evidence="6 9" id="KW-1133">Transmembrane helix</keyword>
<dbReference type="KEGG" id="micc:AUP74_00076"/>
<evidence type="ECO:0000256" key="2">
    <source>
        <dbReference type="ARBA" id="ARBA00010065"/>
    </source>
</evidence>
<feature type="transmembrane region" description="Helical" evidence="9">
    <location>
        <begin position="197"/>
        <end position="216"/>
    </location>
</feature>
<evidence type="ECO:0000256" key="9">
    <source>
        <dbReference type="HAMAP-Rule" id="MF_01148"/>
    </source>
</evidence>
<dbReference type="Pfam" id="PF00795">
    <property type="entry name" value="CN_hydrolase"/>
    <property type="match status" value="1"/>
</dbReference>
<dbReference type="GO" id="GO:0042158">
    <property type="term" value="P:lipoprotein biosynthetic process"/>
    <property type="evidence" value="ECO:0007669"/>
    <property type="project" value="UniProtKB-UniRule"/>
</dbReference>
<evidence type="ECO:0000313" key="11">
    <source>
        <dbReference type="EMBL" id="AOS95553.1"/>
    </source>
</evidence>
<dbReference type="SUPFAM" id="SSF56317">
    <property type="entry name" value="Carbon-nitrogen hydrolase"/>
    <property type="match status" value="1"/>
</dbReference>
<feature type="transmembrane region" description="Helical" evidence="9">
    <location>
        <begin position="159"/>
        <end position="185"/>
    </location>
</feature>
<evidence type="ECO:0000256" key="1">
    <source>
        <dbReference type="ARBA" id="ARBA00004651"/>
    </source>
</evidence>
<keyword evidence="7 9" id="KW-0472">Membrane</keyword>
<dbReference type="NCBIfam" id="TIGR00546">
    <property type="entry name" value="lnt"/>
    <property type="match status" value="1"/>
</dbReference>
<dbReference type="STRING" id="1769779.AUP74_00076"/>
<evidence type="ECO:0000313" key="12">
    <source>
        <dbReference type="Proteomes" id="UP000095672"/>
    </source>
</evidence>
<evidence type="ECO:0000256" key="4">
    <source>
        <dbReference type="ARBA" id="ARBA00022679"/>
    </source>
</evidence>
<keyword evidence="4 9" id="KW-0808">Transferase</keyword>
<dbReference type="InterPro" id="IPR003010">
    <property type="entry name" value="C-N_Hydrolase"/>
</dbReference>
<comment type="similarity">
    <text evidence="2 9">Belongs to the CN hydrolase family. Apolipoprotein N-acyltransferase subfamily.</text>
</comment>
<keyword evidence="11" id="KW-0449">Lipoprotein</keyword>
<evidence type="ECO:0000256" key="5">
    <source>
        <dbReference type="ARBA" id="ARBA00022692"/>
    </source>
</evidence>
<feature type="transmembrane region" description="Helical" evidence="9">
    <location>
        <begin position="24"/>
        <end position="44"/>
    </location>
</feature>